<dbReference type="InterPro" id="IPR014284">
    <property type="entry name" value="RNA_pol_sigma-70_dom"/>
</dbReference>
<keyword evidence="3" id="KW-0731">Sigma factor</keyword>
<reference evidence="7 8" key="1">
    <citation type="journal article" date="1992" name="Int. J. Syst. Bacteriol.">
        <title>Sphingobacterium antarcticus sp. nov. a Psychrotrophic Bacterium from the Soils of Schirmacher Oasis, Antarctica.</title>
        <authorList>
            <person name="Shivaji S."/>
            <person name="Ray M.K."/>
            <person name="Rao N.S."/>
            <person name="Saiserr L."/>
            <person name="Jagannadham M.V."/>
            <person name="Kumar G.S."/>
            <person name="Reddy G."/>
            <person name="Bhargava P.M."/>
        </authorList>
    </citation>
    <scope>NUCLEOTIDE SEQUENCE [LARGE SCALE GENOMIC DNA]</scope>
    <source>
        <strain evidence="7 8">4BY</strain>
    </source>
</reference>
<comment type="caution">
    <text evidence="7">The sequence shown here is derived from an EMBL/GenBank/DDBJ whole genome shotgun (WGS) entry which is preliminary data.</text>
</comment>
<evidence type="ECO:0000259" key="6">
    <source>
        <dbReference type="Pfam" id="PF04542"/>
    </source>
</evidence>
<dbReference type="InterPro" id="IPR036388">
    <property type="entry name" value="WH-like_DNA-bd_sf"/>
</dbReference>
<dbReference type="PANTHER" id="PTHR43133:SF8">
    <property type="entry name" value="RNA POLYMERASE SIGMA FACTOR HI_1459-RELATED"/>
    <property type="match status" value="1"/>
</dbReference>
<accession>A0A081PE88</accession>
<dbReference type="SUPFAM" id="SSF88659">
    <property type="entry name" value="Sigma3 and sigma4 domains of RNA polymerase sigma factors"/>
    <property type="match status" value="1"/>
</dbReference>
<gene>
    <name evidence="7" type="ORF">N180_13960</name>
</gene>
<dbReference type="GO" id="GO:0006352">
    <property type="term" value="P:DNA-templated transcription initiation"/>
    <property type="evidence" value="ECO:0007669"/>
    <property type="project" value="InterPro"/>
</dbReference>
<keyword evidence="2" id="KW-0805">Transcription regulation</keyword>
<keyword evidence="8" id="KW-1185">Reference proteome</keyword>
<name>A0A081PE88_9SPHI</name>
<evidence type="ECO:0000313" key="8">
    <source>
        <dbReference type="Proteomes" id="UP000028007"/>
    </source>
</evidence>
<dbReference type="Proteomes" id="UP000028007">
    <property type="component" value="Unassembled WGS sequence"/>
</dbReference>
<dbReference type="InterPro" id="IPR007627">
    <property type="entry name" value="RNA_pol_sigma70_r2"/>
</dbReference>
<evidence type="ECO:0000256" key="1">
    <source>
        <dbReference type="ARBA" id="ARBA00010641"/>
    </source>
</evidence>
<dbReference type="EMBL" id="JNFF01000088">
    <property type="protein sequence ID" value="KEQ29011.1"/>
    <property type="molecule type" value="Genomic_DNA"/>
</dbReference>
<dbReference type="eggNOG" id="COG1595">
    <property type="taxonomic scope" value="Bacteria"/>
</dbReference>
<dbReference type="Gene3D" id="1.10.1740.10">
    <property type="match status" value="1"/>
</dbReference>
<evidence type="ECO:0000313" key="7">
    <source>
        <dbReference type="EMBL" id="KEQ29011.1"/>
    </source>
</evidence>
<dbReference type="OrthoDB" id="9782108at2"/>
<comment type="similarity">
    <text evidence="1">Belongs to the sigma-70 factor family. ECF subfamily.</text>
</comment>
<feature type="domain" description="RNA polymerase sigma-70 region 2" evidence="6">
    <location>
        <begin position="19"/>
        <end position="84"/>
    </location>
</feature>
<dbReference type="Pfam" id="PF04542">
    <property type="entry name" value="Sigma70_r2"/>
    <property type="match status" value="1"/>
</dbReference>
<dbReference type="RefSeq" id="WP_051760091.1">
    <property type="nucleotide sequence ID" value="NZ_JNFF01000088.1"/>
</dbReference>
<keyword evidence="5" id="KW-0804">Transcription</keyword>
<dbReference type="PANTHER" id="PTHR43133">
    <property type="entry name" value="RNA POLYMERASE ECF-TYPE SIGMA FACTO"/>
    <property type="match status" value="1"/>
</dbReference>
<protein>
    <submittedName>
        <fullName evidence="7">RNA polymerase subunit sigma-24</fullName>
    </submittedName>
</protein>
<dbReference type="SUPFAM" id="SSF88946">
    <property type="entry name" value="Sigma2 domain of RNA polymerase sigma factors"/>
    <property type="match status" value="1"/>
</dbReference>
<evidence type="ECO:0000256" key="2">
    <source>
        <dbReference type="ARBA" id="ARBA00023015"/>
    </source>
</evidence>
<dbReference type="GO" id="GO:0003677">
    <property type="term" value="F:DNA binding"/>
    <property type="evidence" value="ECO:0007669"/>
    <property type="project" value="UniProtKB-KW"/>
</dbReference>
<dbReference type="Gene3D" id="1.10.10.10">
    <property type="entry name" value="Winged helix-like DNA-binding domain superfamily/Winged helix DNA-binding domain"/>
    <property type="match status" value="1"/>
</dbReference>
<dbReference type="NCBIfam" id="TIGR02937">
    <property type="entry name" value="sigma70-ECF"/>
    <property type="match status" value="1"/>
</dbReference>
<dbReference type="InterPro" id="IPR039425">
    <property type="entry name" value="RNA_pol_sigma-70-like"/>
</dbReference>
<dbReference type="InterPro" id="IPR013324">
    <property type="entry name" value="RNA_pol_sigma_r3/r4-like"/>
</dbReference>
<sequence>MPTNTKAPELTDVGPSLWVSNYADYLYRYAYTRIDDNEHARDLVQETFLAALESWERFDGRSSEKTWLTAILKNKIFDVYRKKSTALNKQSISLNGLDNDEFFESNGHWKKEHYPESFGIEEPLELENKEFDSILKACMKKLPPLWKSVFSMKHIDEETSETICAQLNLTTSNFWVISHRAKVSLRECLQRNWI</sequence>
<dbReference type="AlphaFoldDB" id="A0A081PE88"/>
<dbReference type="GO" id="GO:0016987">
    <property type="term" value="F:sigma factor activity"/>
    <property type="evidence" value="ECO:0007669"/>
    <property type="project" value="UniProtKB-KW"/>
</dbReference>
<keyword evidence="4" id="KW-0238">DNA-binding</keyword>
<dbReference type="InterPro" id="IPR013325">
    <property type="entry name" value="RNA_pol_sigma_r2"/>
</dbReference>
<proteinExistence type="inferred from homology"/>
<organism evidence="7 8">
    <name type="scientific">Pedobacter antarcticus 4BY</name>
    <dbReference type="NCBI Taxonomy" id="1358423"/>
    <lineage>
        <taxon>Bacteria</taxon>
        <taxon>Pseudomonadati</taxon>
        <taxon>Bacteroidota</taxon>
        <taxon>Sphingobacteriia</taxon>
        <taxon>Sphingobacteriales</taxon>
        <taxon>Sphingobacteriaceae</taxon>
        <taxon>Pedobacter</taxon>
    </lineage>
</organism>
<evidence type="ECO:0000256" key="5">
    <source>
        <dbReference type="ARBA" id="ARBA00023163"/>
    </source>
</evidence>
<evidence type="ECO:0000256" key="3">
    <source>
        <dbReference type="ARBA" id="ARBA00023082"/>
    </source>
</evidence>
<evidence type="ECO:0000256" key="4">
    <source>
        <dbReference type="ARBA" id="ARBA00023125"/>
    </source>
</evidence>